<evidence type="ECO:0000256" key="2">
    <source>
        <dbReference type="SAM" id="MobiDB-lite"/>
    </source>
</evidence>
<gene>
    <name evidence="3" type="ORF">RMAR1173_LOCUS10199</name>
</gene>
<evidence type="ECO:0000313" key="3">
    <source>
        <dbReference type="EMBL" id="CAD9686811.1"/>
    </source>
</evidence>
<protein>
    <submittedName>
        <fullName evidence="3">Uncharacterized protein</fullName>
    </submittedName>
</protein>
<sequence>MAKNWRLTADGKIYRFGRKRSPNGDTYEGEFVDGIREGKGTLQYANGNNYSGAFKDNKFHGFGVYAWADFAEGSKVVRNRRYEGHWELGQQSGKGLYFLGNGDVYEGDFERGMYHGAGKMKTRTRDVMEGEWQRGHLSGKASITYSNGDKYEGQFFAGRFQGKGSYVFAHGRGWYEGAYYQGKQHGKGTRVFANNNRYEGNFSHGEPDGEGIMEYSNGNQYIGSWKRGKMHGRGLLQLANGEKYEGEFHEGYFFGRGRYTYTDGGYFDGEYVTMKGAKGHDVKFPDANGKRNGFGVRVWVNGDKYEGEWRDDVPYGRAVVRKASGGRFTGEYYRGNKSGEGKETFGNTLGVHYTCPMGFRHEGRGWCVYQGTFQDGHFHGHGTFQCCDGRRYEGQWRRGRRHGWGEQVLLTGVERGDAKRQFIGGFDAMYRPVLYRGAWEEGYWTGKGTVHYANGIEVVGTLDHGRFNGVVEWRYPKTERTRHAWYDNGERCEWLDENDPRITAQGAIDANPATKGAQSPGEFEKNGRRSGHGKDKVVKTKRKKQKDKKALAREQKRGGGTVEPPAETHGTPEETDR</sequence>
<dbReference type="Gene3D" id="2.20.110.10">
    <property type="entry name" value="Histone H3 K4-specific methyltransferase SET7/9 N-terminal domain"/>
    <property type="match status" value="7"/>
</dbReference>
<accession>A0A7S2S1K0</accession>
<evidence type="ECO:0000256" key="1">
    <source>
        <dbReference type="ARBA" id="ARBA00022737"/>
    </source>
</evidence>
<dbReference type="PANTHER" id="PTHR43215:SF14">
    <property type="entry name" value="RADIAL SPOKE HEAD 1 HOMOLOG"/>
    <property type="match status" value="1"/>
</dbReference>
<dbReference type="SUPFAM" id="SSF82185">
    <property type="entry name" value="Histone H3 K4-specific methyltransferase SET7/9 N-terminal domain"/>
    <property type="match status" value="5"/>
</dbReference>
<name>A0A7S2S1K0_9STRA</name>
<dbReference type="AlphaFoldDB" id="A0A7S2S1K0"/>
<dbReference type="EMBL" id="HBHJ01015386">
    <property type="protein sequence ID" value="CAD9686811.1"/>
    <property type="molecule type" value="Transcribed_RNA"/>
</dbReference>
<reference evidence="3" key="1">
    <citation type="submission" date="2021-01" db="EMBL/GenBank/DDBJ databases">
        <authorList>
            <person name="Corre E."/>
            <person name="Pelletier E."/>
            <person name="Niang G."/>
            <person name="Scheremetjew M."/>
            <person name="Finn R."/>
            <person name="Kale V."/>
            <person name="Holt S."/>
            <person name="Cochrane G."/>
            <person name="Meng A."/>
            <person name="Brown T."/>
            <person name="Cohen L."/>
        </authorList>
    </citation>
    <scope>NUCLEOTIDE SEQUENCE</scope>
    <source>
        <strain evidence="3">CCMP1243</strain>
    </source>
</reference>
<dbReference type="GO" id="GO:0005829">
    <property type="term" value="C:cytosol"/>
    <property type="evidence" value="ECO:0007669"/>
    <property type="project" value="TreeGrafter"/>
</dbReference>
<dbReference type="Pfam" id="PF02493">
    <property type="entry name" value="MORN"/>
    <property type="match status" value="16"/>
</dbReference>
<dbReference type="SMART" id="SM00698">
    <property type="entry name" value="MORN"/>
    <property type="match status" value="16"/>
</dbReference>
<proteinExistence type="predicted"/>
<dbReference type="PANTHER" id="PTHR43215">
    <property type="entry name" value="RADIAL SPOKE HEAD 1 HOMOLOG"/>
    <property type="match status" value="1"/>
</dbReference>
<organism evidence="3">
    <name type="scientific">Rhizochromulina marina</name>
    <dbReference type="NCBI Taxonomy" id="1034831"/>
    <lineage>
        <taxon>Eukaryota</taxon>
        <taxon>Sar</taxon>
        <taxon>Stramenopiles</taxon>
        <taxon>Ochrophyta</taxon>
        <taxon>Dictyochophyceae</taxon>
        <taxon>Rhizochromulinales</taxon>
        <taxon>Rhizochromulina</taxon>
    </lineage>
</organism>
<feature type="compositionally biased region" description="Basic and acidic residues" evidence="2">
    <location>
        <begin position="522"/>
        <end position="538"/>
    </location>
</feature>
<dbReference type="InterPro" id="IPR003409">
    <property type="entry name" value="MORN"/>
</dbReference>
<feature type="region of interest" description="Disordered" evidence="2">
    <location>
        <begin position="509"/>
        <end position="577"/>
    </location>
</feature>
<keyword evidence="1" id="KW-0677">Repeat</keyword>
<feature type="compositionally biased region" description="Basic and acidic residues" evidence="2">
    <location>
        <begin position="548"/>
        <end position="557"/>
    </location>
</feature>